<dbReference type="FunFam" id="3.40.640.10:FF:000007">
    <property type="entry name" value="glycine dehydrogenase (Decarboxylating), mitochondrial"/>
    <property type="match status" value="1"/>
</dbReference>
<dbReference type="AlphaFoldDB" id="A0A5C5Z6Q8"/>
<evidence type="ECO:0000313" key="13">
    <source>
        <dbReference type="Proteomes" id="UP000315010"/>
    </source>
</evidence>
<keyword evidence="6 8" id="KW-0560">Oxidoreductase</keyword>
<dbReference type="SUPFAM" id="SSF53383">
    <property type="entry name" value="PLP-dependent transferases"/>
    <property type="match status" value="2"/>
</dbReference>
<dbReference type="PANTHER" id="PTHR11773:SF1">
    <property type="entry name" value="GLYCINE DEHYDROGENASE (DECARBOXYLATING), MITOCHONDRIAL"/>
    <property type="match status" value="1"/>
</dbReference>
<evidence type="ECO:0000256" key="5">
    <source>
        <dbReference type="ARBA" id="ARBA00022898"/>
    </source>
</evidence>
<dbReference type="GO" id="GO:0019464">
    <property type="term" value="P:glycine decarboxylation via glycine cleavage system"/>
    <property type="evidence" value="ECO:0007669"/>
    <property type="project" value="UniProtKB-UniRule"/>
</dbReference>
<reference evidence="12 13" key="1">
    <citation type="submission" date="2019-02" db="EMBL/GenBank/DDBJ databases">
        <title>Deep-cultivation of Planctomycetes and their phenomic and genomic characterization uncovers novel biology.</title>
        <authorList>
            <person name="Wiegand S."/>
            <person name="Jogler M."/>
            <person name="Boedeker C."/>
            <person name="Pinto D."/>
            <person name="Vollmers J."/>
            <person name="Rivas-Marin E."/>
            <person name="Kohn T."/>
            <person name="Peeters S.H."/>
            <person name="Heuer A."/>
            <person name="Rast P."/>
            <person name="Oberbeckmann S."/>
            <person name="Bunk B."/>
            <person name="Jeske O."/>
            <person name="Meyerdierks A."/>
            <person name="Storesund J.E."/>
            <person name="Kallscheuer N."/>
            <person name="Luecker S."/>
            <person name="Lage O.M."/>
            <person name="Pohl T."/>
            <person name="Merkel B.J."/>
            <person name="Hornburger P."/>
            <person name="Mueller R.-W."/>
            <person name="Bruemmer F."/>
            <person name="Labrenz M."/>
            <person name="Spormann A.M."/>
            <person name="Op Den Camp H."/>
            <person name="Overmann J."/>
            <person name="Amann R."/>
            <person name="Jetten M.S.M."/>
            <person name="Mascher T."/>
            <person name="Medema M.H."/>
            <person name="Devos D.P."/>
            <person name="Kaster A.-K."/>
            <person name="Ovreas L."/>
            <person name="Rohde M."/>
            <person name="Galperin M.Y."/>
            <person name="Jogler C."/>
        </authorList>
    </citation>
    <scope>NUCLEOTIDE SEQUENCE [LARGE SCALE GENOMIC DNA]</scope>
    <source>
        <strain evidence="12 13">CA13</strain>
    </source>
</reference>
<dbReference type="InterPro" id="IPR020581">
    <property type="entry name" value="GDC_P"/>
</dbReference>
<dbReference type="OrthoDB" id="9801272at2"/>
<dbReference type="FunFam" id="3.90.1150.10:FF:000007">
    <property type="entry name" value="Glycine dehydrogenase (decarboxylating), mitochondrial"/>
    <property type="match status" value="1"/>
</dbReference>
<dbReference type="EMBL" id="SJPJ01000001">
    <property type="protein sequence ID" value="TWT82213.1"/>
    <property type="molecule type" value="Genomic_DNA"/>
</dbReference>
<dbReference type="GO" id="GO:0005960">
    <property type="term" value="C:glycine cleavage complex"/>
    <property type="evidence" value="ECO:0007669"/>
    <property type="project" value="TreeGrafter"/>
</dbReference>
<dbReference type="NCBIfam" id="TIGR00461">
    <property type="entry name" value="gcvP"/>
    <property type="match status" value="1"/>
</dbReference>
<gene>
    <name evidence="8 12" type="primary">gcvP</name>
    <name evidence="12" type="ORF">CA13_36740</name>
</gene>
<feature type="domain" description="Glycine cleavage system P-protein N-terminal" evidence="10">
    <location>
        <begin position="32"/>
        <end position="464"/>
    </location>
</feature>
<comment type="catalytic activity">
    <reaction evidence="7 8">
        <text>N(6)-[(R)-lipoyl]-L-lysyl-[glycine-cleavage complex H protein] + glycine + H(+) = N(6)-[(R)-S(8)-aminomethyldihydrolipoyl]-L-lysyl-[glycine-cleavage complex H protein] + CO2</text>
        <dbReference type="Rhea" id="RHEA:24304"/>
        <dbReference type="Rhea" id="RHEA-COMP:10494"/>
        <dbReference type="Rhea" id="RHEA-COMP:10495"/>
        <dbReference type="ChEBI" id="CHEBI:15378"/>
        <dbReference type="ChEBI" id="CHEBI:16526"/>
        <dbReference type="ChEBI" id="CHEBI:57305"/>
        <dbReference type="ChEBI" id="CHEBI:83099"/>
        <dbReference type="ChEBI" id="CHEBI:83143"/>
        <dbReference type="EC" id="1.4.4.2"/>
    </reaction>
</comment>
<keyword evidence="13" id="KW-1185">Reference proteome</keyword>
<evidence type="ECO:0000259" key="11">
    <source>
        <dbReference type="Pfam" id="PF21478"/>
    </source>
</evidence>
<feature type="domain" description="Glycine cleavage system P-protein N-terminal" evidence="10">
    <location>
        <begin position="654"/>
        <end position="767"/>
    </location>
</feature>
<evidence type="ECO:0000259" key="10">
    <source>
        <dbReference type="Pfam" id="PF02347"/>
    </source>
</evidence>
<dbReference type="GO" id="GO:0016594">
    <property type="term" value="F:glycine binding"/>
    <property type="evidence" value="ECO:0007669"/>
    <property type="project" value="TreeGrafter"/>
</dbReference>
<dbReference type="NCBIfam" id="NF003346">
    <property type="entry name" value="PRK04366.1"/>
    <property type="match status" value="1"/>
</dbReference>
<dbReference type="GO" id="GO:0030170">
    <property type="term" value="F:pyridoxal phosphate binding"/>
    <property type="evidence" value="ECO:0007669"/>
    <property type="project" value="TreeGrafter"/>
</dbReference>
<dbReference type="Proteomes" id="UP000315010">
    <property type="component" value="Unassembled WGS sequence"/>
</dbReference>
<dbReference type="FunFam" id="3.40.640.10:FF:000005">
    <property type="entry name" value="Glycine dehydrogenase (decarboxylating), mitochondrial"/>
    <property type="match status" value="1"/>
</dbReference>
<protein>
    <recommendedName>
        <fullName evidence="8">Glycine dehydrogenase (decarboxylating)</fullName>
        <ecNumber evidence="8">1.4.4.2</ecNumber>
    </recommendedName>
    <alternativeName>
        <fullName evidence="8">Glycine cleavage system P-protein</fullName>
    </alternativeName>
    <alternativeName>
        <fullName evidence="8">Glycine decarboxylase</fullName>
    </alternativeName>
    <alternativeName>
        <fullName evidence="8">Glycine dehydrogenase (aminomethyl-transferring)</fullName>
    </alternativeName>
</protein>
<dbReference type="PANTHER" id="PTHR11773">
    <property type="entry name" value="GLYCINE DEHYDROGENASE, DECARBOXYLATING"/>
    <property type="match status" value="1"/>
</dbReference>
<evidence type="ECO:0000256" key="3">
    <source>
        <dbReference type="ARBA" id="ARBA00010756"/>
    </source>
</evidence>
<dbReference type="InterPro" id="IPR049315">
    <property type="entry name" value="GDC-P_N"/>
</dbReference>
<name>A0A5C5Z6Q8_9BACT</name>
<feature type="domain" description="Glycine dehydrogenase C-terminal" evidence="11">
    <location>
        <begin position="812"/>
        <end position="933"/>
    </location>
</feature>
<comment type="cofactor">
    <cofactor evidence="1 8 9">
        <name>pyridoxal 5'-phosphate</name>
        <dbReference type="ChEBI" id="CHEBI:597326"/>
    </cofactor>
</comment>
<evidence type="ECO:0000256" key="9">
    <source>
        <dbReference type="PIRSR" id="PIRSR603437-50"/>
    </source>
</evidence>
<evidence type="ECO:0000256" key="2">
    <source>
        <dbReference type="ARBA" id="ARBA00003788"/>
    </source>
</evidence>
<dbReference type="EC" id="1.4.4.2" evidence="8"/>
<dbReference type="InterPro" id="IPR015421">
    <property type="entry name" value="PyrdxlP-dep_Trfase_major"/>
</dbReference>
<dbReference type="Pfam" id="PF02347">
    <property type="entry name" value="GDC-P"/>
    <property type="match status" value="2"/>
</dbReference>
<dbReference type="InterPro" id="IPR015424">
    <property type="entry name" value="PyrdxlP-dep_Trfase"/>
</dbReference>
<dbReference type="Gene3D" id="3.40.640.10">
    <property type="entry name" value="Type I PLP-dependent aspartate aminotransferase-like (Major domain)"/>
    <property type="match status" value="2"/>
</dbReference>
<comment type="caution">
    <text evidence="12">The sequence shown here is derived from an EMBL/GenBank/DDBJ whole genome shotgun (WGS) entry which is preliminary data.</text>
</comment>
<dbReference type="GO" id="GO:0004375">
    <property type="term" value="F:glycine dehydrogenase (decarboxylating) activity"/>
    <property type="evidence" value="ECO:0007669"/>
    <property type="project" value="UniProtKB-EC"/>
</dbReference>
<comment type="subunit">
    <text evidence="4 8">The glycine cleavage system is composed of four proteins: P, T, L and H.</text>
</comment>
<dbReference type="RefSeq" id="WP_146398580.1">
    <property type="nucleotide sequence ID" value="NZ_SJPJ01000001.1"/>
</dbReference>
<dbReference type="Gene3D" id="3.90.1150.10">
    <property type="entry name" value="Aspartate Aminotransferase, domain 1"/>
    <property type="match status" value="1"/>
</dbReference>
<dbReference type="CDD" id="cd00613">
    <property type="entry name" value="GDC-P"/>
    <property type="match status" value="2"/>
</dbReference>
<sequence>MSIAPPNISSPTSHLGDADPQSRLDFADGFIRRHIGPSESAITEMLSQLGFSTLDELSDATVPAEIRLDHDLEIPAPRGESEFLSSLKVIAQKNKVYRSCIGMGYTGTITPPVILRNVLENPGWYTQYTPYQAEIAQGRLEALLNFQTMIAELTELPLAGASLLDEATAAAEAMGMCISIASHKKTGFWASDDCHPQTLALLQTRATCLGVDLKIGPTSEIDFAHGEGGLCGLLLQYPTTDGRIEDHHELAAKAKEHGCLVVASADILALTMLTPPGEWGADICIGSTQRFGVPMGLGGPHAAYISTHEQYARKLPGRIIGVSKDSHGNRALRMAIQTREQHIRRDKATSNICTAQALLAIINSFYGVYHGPDGLRQIALRTQGFASALVKGLERLGHGTLDAGPVFDTIRIRLGKGRIHAARQVADAARERNINLREYADGTLGVTLDETTDRALVADLLAAFNFGHYTGFDIDELMAEAEADGMLDFGSLTRTSPFMQQEVFNTYHSETKLLRYIFKLMGRDLSLAHSMIPLGSCTMKLNATSEMIPVTWPEFSLLHPFAPDTQWRGYTQMFRELERWLCEVTGFAAVSLQPNSGAQGEYAGLLVIRAYHEHMAKKAGHANERNVCLIPTSAHGTNPASAIMAGMKVVAVKCNERGDIDVDDLKAKAAANNDHLSCLMITYPSTHGVFESTIREVCDVIHNHGGQVYMDGANMNAQVGLTSPGKIGADVCHLNLHKTFCIPHGGGGPGMGPIGVAEQLLPFLPGHPVERPDTAGEFAIGPVSAAPYGSPSILTISYVYIAMMGSAGLKKATQVAILNANYMAKRLSDHFDILYTDTNGRVAHEFIVDLREFDKSAGVKVDDIAKRLMDYGFHGPTMSWPVAGTLMIEPTESESKDELDRFCDAMVSIREEIAAIERGEMDRNDNPLKHSPHTVHAIGSDDWSHPYTREQAAWPKVWLRDAKFWPTVGRIDNTYGDRNLICTCPSVEDVSSE</sequence>
<keyword evidence="5 8" id="KW-0663">Pyridoxal phosphate</keyword>
<dbReference type="InterPro" id="IPR049316">
    <property type="entry name" value="GDC-P_C"/>
</dbReference>
<dbReference type="HAMAP" id="MF_00711">
    <property type="entry name" value="GcvP"/>
    <property type="match status" value="1"/>
</dbReference>
<evidence type="ECO:0000256" key="4">
    <source>
        <dbReference type="ARBA" id="ARBA00011690"/>
    </source>
</evidence>
<dbReference type="Pfam" id="PF21478">
    <property type="entry name" value="GcvP2_C"/>
    <property type="match status" value="1"/>
</dbReference>
<organism evidence="12 13">
    <name type="scientific">Novipirellula herctigrandis</name>
    <dbReference type="NCBI Taxonomy" id="2527986"/>
    <lineage>
        <taxon>Bacteria</taxon>
        <taxon>Pseudomonadati</taxon>
        <taxon>Planctomycetota</taxon>
        <taxon>Planctomycetia</taxon>
        <taxon>Pirellulales</taxon>
        <taxon>Pirellulaceae</taxon>
        <taxon>Novipirellula</taxon>
    </lineage>
</organism>
<dbReference type="InterPro" id="IPR015422">
    <property type="entry name" value="PyrdxlP-dep_Trfase_small"/>
</dbReference>
<feature type="modified residue" description="N6-(pyridoxal phosphate)lysine" evidence="8 9">
    <location>
        <position position="738"/>
    </location>
</feature>
<evidence type="ECO:0000313" key="12">
    <source>
        <dbReference type="EMBL" id="TWT82213.1"/>
    </source>
</evidence>
<dbReference type="InterPro" id="IPR003437">
    <property type="entry name" value="GcvP"/>
</dbReference>
<evidence type="ECO:0000256" key="8">
    <source>
        <dbReference type="HAMAP-Rule" id="MF_00711"/>
    </source>
</evidence>
<comment type="function">
    <text evidence="2 8">The glycine cleavage system catalyzes the degradation of glycine. The P protein binds the alpha-amino group of glycine through its pyridoxal phosphate cofactor; CO(2) is released and the remaining methylamine moiety is then transferred to the lipoamide cofactor of the H protein.</text>
</comment>
<accession>A0A5C5Z6Q8</accession>
<evidence type="ECO:0000256" key="6">
    <source>
        <dbReference type="ARBA" id="ARBA00023002"/>
    </source>
</evidence>
<evidence type="ECO:0000256" key="7">
    <source>
        <dbReference type="ARBA" id="ARBA00049026"/>
    </source>
</evidence>
<evidence type="ECO:0000256" key="1">
    <source>
        <dbReference type="ARBA" id="ARBA00001933"/>
    </source>
</evidence>
<comment type="similarity">
    <text evidence="3 8">Belongs to the GcvP family.</text>
</comment>
<proteinExistence type="inferred from homology"/>